<dbReference type="PANTHER" id="PTHR24260:SF136">
    <property type="entry name" value="GH08193P-RELATED"/>
    <property type="match status" value="1"/>
</dbReference>
<dbReference type="Proteomes" id="UP001458880">
    <property type="component" value="Unassembled WGS sequence"/>
</dbReference>
<proteinExistence type="predicted"/>
<dbReference type="InterPro" id="IPR051333">
    <property type="entry name" value="CLIP_Serine_Protease"/>
</dbReference>
<dbReference type="EMBL" id="JASPKY010000226">
    <property type="protein sequence ID" value="KAK9718675.1"/>
    <property type="molecule type" value="Genomic_DNA"/>
</dbReference>
<evidence type="ECO:0000313" key="2">
    <source>
        <dbReference type="EMBL" id="KAK9718675.1"/>
    </source>
</evidence>
<sequence length="113" mass="12234">MIVTGWGVTLKSASRFDDLLVKSPVLAVNMDNCTSIYKKMKRDLSDSEFCGTTGTHICTTLPGSAAFIPRGNDSRVTIVGLASDGSAECGSEIPIIFTKISNYLDWIESIVWP</sequence>
<organism evidence="2 3">
    <name type="scientific">Popillia japonica</name>
    <name type="common">Japanese beetle</name>
    <dbReference type="NCBI Taxonomy" id="7064"/>
    <lineage>
        <taxon>Eukaryota</taxon>
        <taxon>Metazoa</taxon>
        <taxon>Ecdysozoa</taxon>
        <taxon>Arthropoda</taxon>
        <taxon>Hexapoda</taxon>
        <taxon>Insecta</taxon>
        <taxon>Pterygota</taxon>
        <taxon>Neoptera</taxon>
        <taxon>Endopterygota</taxon>
        <taxon>Coleoptera</taxon>
        <taxon>Polyphaga</taxon>
        <taxon>Scarabaeiformia</taxon>
        <taxon>Scarabaeidae</taxon>
        <taxon>Rutelinae</taxon>
        <taxon>Popillia</taxon>
    </lineage>
</organism>
<accession>A0AAW1KIN8</accession>
<name>A0AAW1KIN8_POPJA</name>
<dbReference type="InterPro" id="IPR001254">
    <property type="entry name" value="Trypsin_dom"/>
</dbReference>
<gene>
    <name evidence="2" type="ORF">QE152_g23097</name>
</gene>
<dbReference type="GO" id="GO:0006508">
    <property type="term" value="P:proteolysis"/>
    <property type="evidence" value="ECO:0007669"/>
    <property type="project" value="InterPro"/>
</dbReference>
<dbReference type="PANTHER" id="PTHR24260">
    <property type="match status" value="1"/>
</dbReference>
<dbReference type="GO" id="GO:0004252">
    <property type="term" value="F:serine-type endopeptidase activity"/>
    <property type="evidence" value="ECO:0007669"/>
    <property type="project" value="InterPro"/>
</dbReference>
<protein>
    <submittedName>
        <fullName evidence="2">Trypsin</fullName>
    </submittedName>
</protein>
<dbReference type="InterPro" id="IPR009003">
    <property type="entry name" value="Peptidase_S1_PA"/>
</dbReference>
<comment type="caution">
    <text evidence="2">The sequence shown here is derived from an EMBL/GenBank/DDBJ whole genome shotgun (WGS) entry which is preliminary data.</text>
</comment>
<dbReference type="SUPFAM" id="SSF50494">
    <property type="entry name" value="Trypsin-like serine proteases"/>
    <property type="match status" value="1"/>
</dbReference>
<feature type="domain" description="Peptidase S1" evidence="1">
    <location>
        <begin position="2"/>
        <end position="107"/>
    </location>
</feature>
<dbReference type="AlphaFoldDB" id="A0AAW1KIN8"/>
<evidence type="ECO:0000259" key="1">
    <source>
        <dbReference type="Pfam" id="PF00089"/>
    </source>
</evidence>
<evidence type="ECO:0000313" key="3">
    <source>
        <dbReference type="Proteomes" id="UP001458880"/>
    </source>
</evidence>
<keyword evidence="3" id="KW-1185">Reference proteome</keyword>
<dbReference type="Pfam" id="PF00089">
    <property type="entry name" value="Trypsin"/>
    <property type="match status" value="1"/>
</dbReference>
<reference evidence="2 3" key="1">
    <citation type="journal article" date="2024" name="BMC Genomics">
        <title>De novo assembly and annotation of Popillia japonica's genome with initial clues to its potential as an invasive pest.</title>
        <authorList>
            <person name="Cucini C."/>
            <person name="Boschi S."/>
            <person name="Funari R."/>
            <person name="Cardaioli E."/>
            <person name="Iannotti N."/>
            <person name="Marturano G."/>
            <person name="Paoli F."/>
            <person name="Bruttini M."/>
            <person name="Carapelli A."/>
            <person name="Frati F."/>
            <person name="Nardi F."/>
        </authorList>
    </citation>
    <scope>NUCLEOTIDE SEQUENCE [LARGE SCALE GENOMIC DNA]</scope>
    <source>
        <strain evidence="2">DMR45628</strain>
    </source>
</reference>
<dbReference type="InterPro" id="IPR043504">
    <property type="entry name" value="Peptidase_S1_PA_chymotrypsin"/>
</dbReference>
<dbReference type="Gene3D" id="2.40.10.10">
    <property type="entry name" value="Trypsin-like serine proteases"/>
    <property type="match status" value="1"/>
</dbReference>